<dbReference type="RefSeq" id="WP_406634375.1">
    <property type="nucleotide sequence ID" value="NZ_CP148033.1"/>
</dbReference>
<evidence type="ECO:0000313" key="4">
    <source>
        <dbReference type="Proteomes" id="UP001623384"/>
    </source>
</evidence>
<dbReference type="SUPFAM" id="SSF53850">
    <property type="entry name" value="Periplasmic binding protein-like II"/>
    <property type="match status" value="1"/>
</dbReference>
<dbReference type="Pfam" id="PF00497">
    <property type="entry name" value="SBP_bac_3"/>
    <property type="match status" value="1"/>
</dbReference>
<accession>A0ABZ2R2C7</accession>
<gene>
    <name evidence="3" type="ORF">WHH00_16230</name>
</gene>
<feature type="domain" description="Solute-binding protein family 3/N-terminal" evidence="2">
    <location>
        <begin position="64"/>
        <end position="165"/>
    </location>
</feature>
<protein>
    <submittedName>
        <fullName evidence="3">ABC transporter substrate-binding protein</fullName>
    </submittedName>
</protein>
<organism evidence="3 4">
    <name type="scientific">Pseudarthrobacter quantipunctorum</name>
    <dbReference type="NCBI Taxonomy" id="3128980"/>
    <lineage>
        <taxon>Bacteria</taxon>
        <taxon>Bacillati</taxon>
        <taxon>Actinomycetota</taxon>
        <taxon>Actinomycetes</taxon>
        <taxon>Micrococcales</taxon>
        <taxon>Micrococcaceae</taxon>
        <taxon>Pseudarthrobacter</taxon>
    </lineage>
</organism>
<name>A0ABZ2R2C7_9MICC</name>
<dbReference type="Gene3D" id="3.40.190.10">
    <property type="entry name" value="Periplasmic binding protein-like II"/>
    <property type="match status" value="1"/>
</dbReference>
<keyword evidence="4" id="KW-1185">Reference proteome</keyword>
<reference evidence="3 4" key="1">
    <citation type="submission" date="2024-03" db="EMBL/GenBank/DDBJ databases">
        <title>Rhodococcus navarretei sp. nov. and Pseudarthrobacter quantumdoti sp. nov., two new species with the ability to biosynthesize Quantum Dots isolated from soil samples at Union Glacier, Antarctica.</title>
        <authorList>
            <person name="Vargas M."/>
        </authorList>
    </citation>
    <scope>NUCLEOTIDE SEQUENCE [LARGE SCALE GENOMIC DNA]</scope>
    <source>
        <strain evidence="3 4">RC-2-3</strain>
    </source>
</reference>
<proteinExistence type="predicted"/>
<evidence type="ECO:0000313" key="3">
    <source>
        <dbReference type="EMBL" id="WXK92594.1"/>
    </source>
</evidence>
<dbReference type="InterPro" id="IPR001638">
    <property type="entry name" value="Solute-binding_3/MltF_N"/>
</dbReference>
<feature type="chain" id="PRO_5045742248" evidence="1">
    <location>
        <begin position="27"/>
        <end position="167"/>
    </location>
</feature>
<evidence type="ECO:0000259" key="2">
    <source>
        <dbReference type="Pfam" id="PF00497"/>
    </source>
</evidence>
<sequence>MRRRGMMAGLLLAVLMVLSGCGSSFPADPEGTLENVRGGTLRVGASMNGDWVRINASGSGGLSSNDVQGTEAELVKDFAARLGAEIEWVAGTEQVLADELKHGGLDLVIGGLDDKTPWVTHAGTTRPYAESRDGRGSLHKHVMLVPLGENAFLLELDKYLMEVKAEQ</sequence>
<feature type="signal peptide" evidence="1">
    <location>
        <begin position="1"/>
        <end position="26"/>
    </location>
</feature>
<evidence type="ECO:0000256" key="1">
    <source>
        <dbReference type="SAM" id="SignalP"/>
    </source>
</evidence>
<dbReference type="Proteomes" id="UP001623384">
    <property type="component" value="Chromosome"/>
</dbReference>
<dbReference type="EMBL" id="CP148033">
    <property type="protein sequence ID" value="WXK92594.1"/>
    <property type="molecule type" value="Genomic_DNA"/>
</dbReference>
<keyword evidence="1" id="KW-0732">Signal</keyword>
<dbReference type="PROSITE" id="PS51257">
    <property type="entry name" value="PROKAR_LIPOPROTEIN"/>
    <property type="match status" value="1"/>
</dbReference>